<proteinExistence type="predicted"/>
<evidence type="ECO:0000313" key="2">
    <source>
        <dbReference type="Proteomes" id="UP000188605"/>
    </source>
</evidence>
<name>A0ACC8XAP6_9FIRM</name>
<gene>
    <name evidence="1" type="ORF">AN396_08400</name>
</gene>
<evidence type="ECO:0000313" key="1">
    <source>
        <dbReference type="EMBL" id="ONI39415.1"/>
    </source>
</evidence>
<comment type="caution">
    <text evidence="1">The sequence shown here is derived from an EMBL/GenBank/DDBJ whole genome shotgun (WGS) entry which is preliminary data.</text>
</comment>
<organism evidence="1 2">
    <name type="scientific">Candidatus Epulonipiscium fishelsonii</name>
    <dbReference type="NCBI Taxonomy" id="77094"/>
    <lineage>
        <taxon>Bacteria</taxon>
        <taxon>Bacillati</taxon>
        <taxon>Bacillota</taxon>
        <taxon>Clostridia</taxon>
        <taxon>Lachnospirales</taxon>
        <taxon>Lachnospiraceae</taxon>
        <taxon>Candidatus Epulonipiscium</taxon>
    </lineage>
</organism>
<dbReference type="EMBL" id="LJDB01000064">
    <property type="protein sequence ID" value="ONI39415.1"/>
    <property type="molecule type" value="Genomic_DNA"/>
</dbReference>
<accession>A0ACC8XAP6</accession>
<dbReference type="Proteomes" id="UP000188605">
    <property type="component" value="Unassembled WGS sequence"/>
</dbReference>
<sequence length="213" mass="25702">MIDQNMYYVNSMNDKKKYFDWFEQFINTVDRKFSKTNVEKFLTMWVPTNIKYLNSGQIYSLINMLEDILICSNIKNMKEIYSLINLYKAEYCRIFKAKQTIMSLCENCFVGQNPAVVDLNLYRQSVMKKRKRFNNYIEGYFSIKEINFEGNIVLEDLATKKIFKILYNPELLKYFRLEDVLKVTLKKNKFLIHWDIEKINAYYDKNALKYLSK</sequence>
<reference evidence="1" key="1">
    <citation type="submission" date="2016-08" db="EMBL/GenBank/DDBJ databases">
        <authorList>
            <person name="Ngugi D.K."/>
            <person name="Miyake S."/>
            <person name="Stingl U."/>
        </authorList>
    </citation>
    <scope>NUCLEOTIDE SEQUENCE</scope>
    <source>
        <strain evidence="1">SCG-B11WGA-EpuloA1</strain>
    </source>
</reference>
<keyword evidence="2" id="KW-1185">Reference proteome</keyword>
<protein>
    <submittedName>
        <fullName evidence="1">Uncharacterized protein</fullName>
    </submittedName>
</protein>